<proteinExistence type="predicted"/>
<protein>
    <submittedName>
        <fullName evidence="1">DUF4258 domain-containing protein</fullName>
    </submittedName>
</protein>
<reference evidence="1" key="1">
    <citation type="submission" date="2020-09" db="EMBL/GenBank/DDBJ databases">
        <title>Rhizobia associated with sainfoin plants.</title>
        <authorList>
            <person name="Asharfi S."/>
            <person name="Kuzmanovic N."/>
            <person name="Bunk B."/>
            <person name="Sproeer C."/>
            <person name="Becker M."/>
            <person name="Thuenen T."/>
        </authorList>
    </citation>
    <scope>NUCLEOTIDE SEQUENCE</scope>
    <source>
        <strain evidence="1">OM4</strain>
    </source>
</reference>
<sequence>MAEIIPLTLTAPLALKMIKLLAADTNNIVIVTHARKRGRQRRISRRQVELCVQRGSICEGPVMNAKGHWQVNMYRHAAGEEMECVVAIDWGKSLVVITVF</sequence>
<evidence type="ECO:0000313" key="1">
    <source>
        <dbReference type="EMBL" id="UVC17639.1"/>
    </source>
</evidence>
<organism evidence="1 2">
    <name type="scientific">Mesorhizobium onobrychidis</name>
    <dbReference type="NCBI Taxonomy" id="2775404"/>
    <lineage>
        <taxon>Bacteria</taxon>
        <taxon>Pseudomonadati</taxon>
        <taxon>Pseudomonadota</taxon>
        <taxon>Alphaproteobacteria</taxon>
        <taxon>Hyphomicrobiales</taxon>
        <taxon>Phyllobacteriaceae</taxon>
        <taxon>Mesorhizobium</taxon>
    </lineage>
</organism>
<dbReference type="Pfam" id="PF14076">
    <property type="entry name" value="DUF4258"/>
    <property type="match status" value="1"/>
</dbReference>
<accession>A0ABY5R5H6</accession>
<dbReference type="EMBL" id="CP062229">
    <property type="protein sequence ID" value="UVC17639.1"/>
    <property type="molecule type" value="Genomic_DNA"/>
</dbReference>
<keyword evidence="2" id="KW-1185">Reference proteome</keyword>
<name>A0ABY5R5H6_9HYPH</name>
<dbReference type="Proteomes" id="UP001058098">
    <property type="component" value="Chromosome"/>
</dbReference>
<evidence type="ECO:0000313" key="2">
    <source>
        <dbReference type="Proteomes" id="UP001058098"/>
    </source>
</evidence>
<dbReference type="RefSeq" id="WP_258122525.1">
    <property type="nucleotide sequence ID" value="NZ_CP062229.1"/>
</dbReference>
<dbReference type="InterPro" id="IPR025354">
    <property type="entry name" value="DUF4258"/>
</dbReference>
<gene>
    <name evidence="1" type="ORF">IHQ72_11395</name>
</gene>